<sequence>MARNDIEELISHLGRDDDAGRRSAIAQLESKIPHSEKQVASALVDHLDDDNHFVRQSALALFSRMSEQALEPIINGGLNSDDFFVQRAAMDAIGRIGSDTGVPYLVKGLTSSDHYVRWQAAKGLAQFPGGDVTAALTEALRDRHPLVRDRVAASLMRHGADGKAAVEDWKPGRSRKLRQKYKPPVPKPEGDGGVVAETDLEKESGYLYYLGKDGNIWRTRMARGTVPGGGAEKVANTGVTRERGWLYYIDKRGNVSRTLLKRGG</sequence>
<dbReference type="InterPro" id="IPR004155">
    <property type="entry name" value="PBS_lyase_HEAT"/>
</dbReference>
<protein>
    <submittedName>
        <fullName evidence="2">HEAT repeat domain-containing protein</fullName>
    </submittedName>
</protein>
<gene>
    <name evidence="2" type="ORF">EYQ16_04760</name>
</gene>
<accession>A0A7C8DDP8</accession>
<feature type="region of interest" description="Disordered" evidence="1">
    <location>
        <begin position="171"/>
        <end position="194"/>
    </location>
</feature>
<evidence type="ECO:0000256" key="1">
    <source>
        <dbReference type="SAM" id="MobiDB-lite"/>
    </source>
</evidence>
<reference evidence="3" key="1">
    <citation type="journal article" date="2019" name="bioRxiv">
        <title>Genome diversification in globally distributed novel marine Proteobacteria is linked to environmental adaptation.</title>
        <authorList>
            <person name="Zhou Z."/>
            <person name="Tran P.Q."/>
            <person name="Kieft K."/>
            <person name="Anantharaman K."/>
        </authorList>
    </citation>
    <scope>NUCLEOTIDE SEQUENCE [LARGE SCALE GENOMIC DNA]</scope>
</reference>
<dbReference type="AlphaFoldDB" id="A0A7C8DDP8"/>
<dbReference type="InterPro" id="IPR011989">
    <property type="entry name" value="ARM-like"/>
</dbReference>
<dbReference type="Pfam" id="PF13646">
    <property type="entry name" value="HEAT_2"/>
    <property type="match status" value="1"/>
</dbReference>
<dbReference type="GO" id="GO:0016491">
    <property type="term" value="F:oxidoreductase activity"/>
    <property type="evidence" value="ECO:0007669"/>
    <property type="project" value="TreeGrafter"/>
</dbReference>
<name>A0A7C8DDP8_9ARCH</name>
<organism evidence="2 3">
    <name type="scientific">Marine Group III euryarchaeote</name>
    <dbReference type="NCBI Taxonomy" id="2173149"/>
    <lineage>
        <taxon>Archaea</taxon>
        <taxon>Methanobacteriati</taxon>
        <taxon>Thermoplasmatota</taxon>
        <taxon>Thermoplasmata</taxon>
        <taxon>Candidatus Thermoprofundales</taxon>
    </lineage>
</organism>
<dbReference type="SMART" id="SM00567">
    <property type="entry name" value="EZ_HEAT"/>
    <property type="match status" value="3"/>
</dbReference>
<evidence type="ECO:0000313" key="2">
    <source>
        <dbReference type="EMBL" id="HIG63807.1"/>
    </source>
</evidence>
<dbReference type="SUPFAM" id="SSF48371">
    <property type="entry name" value="ARM repeat"/>
    <property type="match status" value="1"/>
</dbReference>
<dbReference type="Proteomes" id="UP000589516">
    <property type="component" value="Unassembled WGS sequence"/>
</dbReference>
<dbReference type="Gene3D" id="1.25.10.10">
    <property type="entry name" value="Leucine-rich Repeat Variant"/>
    <property type="match status" value="1"/>
</dbReference>
<feature type="compositionally biased region" description="Basic residues" evidence="1">
    <location>
        <begin position="172"/>
        <end position="181"/>
    </location>
</feature>
<dbReference type="PANTHER" id="PTHR12697">
    <property type="entry name" value="PBS LYASE HEAT-LIKE PROTEIN"/>
    <property type="match status" value="1"/>
</dbReference>
<dbReference type="EMBL" id="DUAV01000030">
    <property type="protein sequence ID" value="HIG63807.1"/>
    <property type="molecule type" value="Genomic_DNA"/>
</dbReference>
<proteinExistence type="predicted"/>
<evidence type="ECO:0000313" key="3">
    <source>
        <dbReference type="Proteomes" id="UP000589516"/>
    </source>
</evidence>
<dbReference type="PANTHER" id="PTHR12697:SF5">
    <property type="entry name" value="DEOXYHYPUSINE HYDROXYLASE"/>
    <property type="match status" value="1"/>
</dbReference>
<dbReference type="InterPro" id="IPR016024">
    <property type="entry name" value="ARM-type_fold"/>
</dbReference>
<comment type="caution">
    <text evidence="2">The sequence shown here is derived from an EMBL/GenBank/DDBJ whole genome shotgun (WGS) entry which is preliminary data.</text>
</comment>